<dbReference type="PANTHER" id="PTHR11685">
    <property type="entry name" value="RBR FAMILY RING FINGER AND IBR DOMAIN-CONTAINING"/>
    <property type="match status" value="1"/>
</dbReference>
<evidence type="ECO:0000256" key="1">
    <source>
        <dbReference type="ARBA" id="ARBA00001798"/>
    </source>
</evidence>
<proteinExistence type="predicted"/>
<dbReference type="GO" id="GO:0008270">
    <property type="term" value="F:zinc ion binding"/>
    <property type="evidence" value="ECO:0007669"/>
    <property type="project" value="UniProtKB-KW"/>
</dbReference>
<reference evidence="12" key="1">
    <citation type="submission" date="2019-10" db="EMBL/GenBank/DDBJ databases">
        <title>Conservation and host-specific expression of non-tandemly repeated heterogenous ribosome RNA gene in arbuscular mycorrhizal fungi.</title>
        <authorList>
            <person name="Maeda T."/>
            <person name="Kobayashi Y."/>
            <person name="Nakagawa T."/>
            <person name="Ezawa T."/>
            <person name="Yamaguchi K."/>
            <person name="Bino T."/>
            <person name="Nishimoto Y."/>
            <person name="Shigenobu S."/>
            <person name="Kawaguchi M."/>
        </authorList>
    </citation>
    <scope>NUCLEOTIDE SEQUENCE</scope>
    <source>
        <strain evidence="12">HR1</strain>
    </source>
</reference>
<evidence type="ECO:0000313" key="12">
    <source>
        <dbReference type="EMBL" id="GES94196.1"/>
    </source>
</evidence>
<dbReference type="InterPro" id="IPR031127">
    <property type="entry name" value="E3_UB_ligase_RBR"/>
</dbReference>
<gene>
    <name evidence="12" type="ORF">RCL2_002093800</name>
</gene>
<evidence type="ECO:0000256" key="2">
    <source>
        <dbReference type="ARBA" id="ARBA00012251"/>
    </source>
</evidence>
<keyword evidence="3" id="KW-0808">Transferase</keyword>
<dbReference type="SMART" id="SM00647">
    <property type="entry name" value="IBR"/>
    <property type="match status" value="2"/>
</dbReference>
<dbReference type="PROSITE" id="PS51873">
    <property type="entry name" value="TRIAD"/>
    <property type="match status" value="1"/>
</dbReference>
<dbReference type="AlphaFoldDB" id="A0A8H3LXJ1"/>
<dbReference type="Gene3D" id="1.20.120.1750">
    <property type="match status" value="1"/>
</dbReference>
<sequence length="285" mass="33453">MVTINFRECIICFEKKFRNYRNYRKITTKCTHEEDICLECINKYIDTDIEKFESISQFDQEVKIKITCPVPKCYKLMERNDIKKIATKDIYERYDFLTYKLAVQKIPGFRWCQASCGSGQIHIGEDPIFICKGCDKSSCYNHGILWHENITCEKYDEMNKQSETATEQYLSNSKRCPNCNLYIDKIEGCDHMTCKCSHQFCMSCLHEFPGHETTCKSKISLSDILKRSDYWLSIDTTLSNANNFRENPSIYPQLEEVMSWIDQQISRNLTLNGPIIQQKAKEIES</sequence>
<comment type="catalytic activity">
    <reaction evidence="1">
        <text>[E2 ubiquitin-conjugating enzyme]-S-ubiquitinyl-L-cysteine + [acceptor protein]-L-lysine = [E2 ubiquitin-conjugating enzyme]-L-cysteine + [acceptor protein]-N(6)-ubiquitinyl-L-lysine.</text>
        <dbReference type="EC" id="2.3.2.31"/>
    </reaction>
</comment>
<name>A0A8H3LXJ1_9GLOM</name>
<evidence type="ECO:0000259" key="11">
    <source>
        <dbReference type="PROSITE" id="PS51873"/>
    </source>
</evidence>
<keyword evidence="5" id="KW-0677">Repeat</keyword>
<evidence type="ECO:0000256" key="8">
    <source>
        <dbReference type="ARBA" id="ARBA00022833"/>
    </source>
</evidence>
<dbReference type="Pfam" id="PF01485">
    <property type="entry name" value="IBR"/>
    <property type="match status" value="1"/>
</dbReference>
<dbReference type="Proteomes" id="UP000615446">
    <property type="component" value="Unassembled WGS sequence"/>
</dbReference>
<dbReference type="Pfam" id="PF22191">
    <property type="entry name" value="IBR_1"/>
    <property type="match status" value="1"/>
</dbReference>
<dbReference type="PROSITE" id="PS00518">
    <property type="entry name" value="ZF_RING_1"/>
    <property type="match status" value="1"/>
</dbReference>
<organism evidence="12 13">
    <name type="scientific">Rhizophagus clarus</name>
    <dbReference type="NCBI Taxonomy" id="94130"/>
    <lineage>
        <taxon>Eukaryota</taxon>
        <taxon>Fungi</taxon>
        <taxon>Fungi incertae sedis</taxon>
        <taxon>Mucoromycota</taxon>
        <taxon>Glomeromycotina</taxon>
        <taxon>Glomeromycetes</taxon>
        <taxon>Glomerales</taxon>
        <taxon>Glomeraceae</taxon>
        <taxon>Rhizophagus</taxon>
    </lineage>
</organism>
<dbReference type="InterPro" id="IPR013083">
    <property type="entry name" value="Znf_RING/FYVE/PHD"/>
</dbReference>
<dbReference type="EMBL" id="BLAL01000229">
    <property type="protein sequence ID" value="GES94196.1"/>
    <property type="molecule type" value="Genomic_DNA"/>
</dbReference>
<protein>
    <recommendedName>
        <fullName evidence="2">RBR-type E3 ubiquitin transferase</fullName>
        <ecNumber evidence="2">2.3.2.31</ecNumber>
    </recommendedName>
</protein>
<keyword evidence="8" id="KW-0862">Zinc</keyword>
<feature type="domain" description="RING-type" evidence="10">
    <location>
        <begin position="9"/>
        <end position="72"/>
    </location>
</feature>
<evidence type="ECO:0000313" key="13">
    <source>
        <dbReference type="Proteomes" id="UP000615446"/>
    </source>
</evidence>
<dbReference type="InterPro" id="IPR044066">
    <property type="entry name" value="TRIAD_supradom"/>
</dbReference>
<dbReference type="Gene3D" id="1.10.10.60">
    <property type="entry name" value="Homeodomain-like"/>
    <property type="match status" value="1"/>
</dbReference>
<dbReference type="InterPro" id="IPR001841">
    <property type="entry name" value="Znf_RING"/>
</dbReference>
<evidence type="ECO:0000259" key="10">
    <source>
        <dbReference type="PROSITE" id="PS50089"/>
    </source>
</evidence>
<dbReference type="InterPro" id="IPR002867">
    <property type="entry name" value="IBR_dom"/>
</dbReference>
<evidence type="ECO:0000256" key="5">
    <source>
        <dbReference type="ARBA" id="ARBA00022737"/>
    </source>
</evidence>
<dbReference type="Gene3D" id="3.30.40.10">
    <property type="entry name" value="Zinc/RING finger domain, C3HC4 (zinc finger)"/>
    <property type="match status" value="1"/>
</dbReference>
<evidence type="ECO:0000256" key="9">
    <source>
        <dbReference type="PROSITE-ProRule" id="PRU00175"/>
    </source>
</evidence>
<keyword evidence="6 9" id="KW-0863">Zinc-finger</keyword>
<dbReference type="InterPro" id="IPR017907">
    <property type="entry name" value="Znf_RING_CS"/>
</dbReference>
<dbReference type="OrthoDB" id="1431934at2759"/>
<keyword evidence="4" id="KW-0479">Metal-binding</keyword>
<evidence type="ECO:0000256" key="3">
    <source>
        <dbReference type="ARBA" id="ARBA00022679"/>
    </source>
</evidence>
<dbReference type="EC" id="2.3.2.31" evidence="2"/>
<feature type="domain" description="RING-type" evidence="11">
    <location>
        <begin position="5"/>
        <end position="228"/>
    </location>
</feature>
<dbReference type="GO" id="GO:0016567">
    <property type="term" value="P:protein ubiquitination"/>
    <property type="evidence" value="ECO:0007669"/>
    <property type="project" value="InterPro"/>
</dbReference>
<keyword evidence="7" id="KW-0833">Ubl conjugation pathway</keyword>
<accession>A0A8H3LXJ1</accession>
<evidence type="ECO:0000256" key="7">
    <source>
        <dbReference type="ARBA" id="ARBA00022786"/>
    </source>
</evidence>
<dbReference type="PROSITE" id="PS50089">
    <property type="entry name" value="ZF_RING_2"/>
    <property type="match status" value="1"/>
</dbReference>
<comment type="caution">
    <text evidence="12">The sequence shown here is derived from an EMBL/GenBank/DDBJ whole genome shotgun (WGS) entry which is preliminary data.</text>
</comment>
<evidence type="ECO:0000256" key="6">
    <source>
        <dbReference type="ARBA" id="ARBA00022771"/>
    </source>
</evidence>
<dbReference type="SUPFAM" id="SSF57850">
    <property type="entry name" value="RING/U-box"/>
    <property type="match status" value="3"/>
</dbReference>
<dbReference type="GO" id="GO:0061630">
    <property type="term" value="F:ubiquitin protein ligase activity"/>
    <property type="evidence" value="ECO:0007669"/>
    <property type="project" value="UniProtKB-EC"/>
</dbReference>
<evidence type="ECO:0000256" key="4">
    <source>
        <dbReference type="ARBA" id="ARBA00022723"/>
    </source>
</evidence>